<dbReference type="PANTHER" id="PTHR46386">
    <property type="entry name" value="NUCLEAR BODY PROTEIN SP140"/>
    <property type="match status" value="1"/>
</dbReference>
<keyword evidence="1 2" id="KW-0103">Bromodomain</keyword>
<dbReference type="InterPro" id="IPR043563">
    <property type="entry name" value="Sp110/Sp140/Sp140L-like"/>
</dbReference>
<evidence type="ECO:0000256" key="2">
    <source>
        <dbReference type="PROSITE-ProRule" id="PRU00035"/>
    </source>
</evidence>
<evidence type="ECO:0000256" key="1">
    <source>
        <dbReference type="ARBA" id="ARBA00023117"/>
    </source>
</evidence>
<proteinExistence type="predicted"/>
<accession>A0A0E9WYK0</accession>
<evidence type="ECO:0000313" key="4">
    <source>
        <dbReference type="EMBL" id="JAH94523.1"/>
    </source>
</evidence>
<feature type="domain" description="Bromo" evidence="3">
    <location>
        <begin position="1"/>
        <end position="43"/>
    </location>
</feature>
<dbReference type="SUPFAM" id="SSF47370">
    <property type="entry name" value="Bromodomain"/>
    <property type="match status" value="1"/>
</dbReference>
<dbReference type="Gene3D" id="1.20.920.10">
    <property type="entry name" value="Bromodomain-like"/>
    <property type="match status" value="1"/>
</dbReference>
<reference evidence="4" key="1">
    <citation type="submission" date="2014-11" db="EMBL/GenBank/DDBJ databases">
        <authorList>
            <person name="Amaro Gonzalez C."/>
        </authorList>
    </citation>
    <scope>NUCLEOTIDE SEQUENCE</scope>
</reference>
<sequence length="64" mass="7584">MWLDKVAEKLQDRQYSSVGQFVSDIHLIFENCATFNRDNEFGQTGARLRQLFDEEFQHVFSVKN</sequence>
<dbReference type="PRINTS" id="PR00503">
    <property type="entry name" value="BROMODOMAIN"/>
</dbReference>
<organism evidence="4">
    <name type="scientific">Anguilla anguilla</name>
    <name type="common">European freshwater eel</name>
    <name type="synonym">Muraena anguilla</name>
    <dbReference type="NCBI Taxonomy" id="7936"/>
    <lineage>
        <taxon>Eukaryota</taxon>
        <taxon>Metazoa</taxon>
        <taxon>Chordata</taxon>
        <taxon>Craniata</taxon>
        <taxon>Vertebrata</taxon>
        <taxon>Euteleostomi</taxon>
        <taxon>Actinopterygii</taxon>
        <taxon>Neopterygii</taxon>
        <taxon>Teleostei</taxon>
        <taxon>Anguilliformes</taxon>
        <taxon>Anguillidae</taxon>
        <taxon>Anguilla</taxon>
    </lineage>
</organism>
<dbReference type="GO" id="GO:0005634">
    <property type="term" value="C:nucleus"/>
    <property type="evidence" value="ECO:0007669"/>
    <property type="project" value="TreeGrafter"/>
</dbReference>
<dbReference type="PANTHER" id="PTHR46386:SF1">
    <property type="entry name" value="NUCLEAR BODY PROTEIN SP140-LIKE PROTEIN"/>
    <property type="match status" value="1"/>
</dbReference>
<dbReference type="AlphaFoldDB" id="A0A0E9WYK0"/>
<evidence type="ECO:0000259" key="3">
    <source>
        <dbReference type="PROSITE" id="PS50014"/>
    </source>
</evidence>
<dbReference type="PROSITE" id="PS50014">
    <property type="entry name" value="BROMODOMAIN_2"/>
    <property type="match status" value="1"/>
</dbReference>
<dbReference type="InterPro" id="IPR036427">
    <property type="entry name" value="Bromodomain-like_sf"/>
</dbReference>
<dbReference type="Pfam" id="PF00439">
    <property type="entry name" value="Bromodomain"/>
    <property type="match status" value="1"/>
</dbReference>
<name>A0A0E9WYK0_ANGAN</name>
<protein>
    <recommendedName>
        <fullName evidence="3">Bromo domain-containing protein</fullName>
    </recommendedName>
</protein>
<reference evidence="4" key="2">
    <citation type="journal article" date="2015" name="Fish Shellfish Immunol.">
        <title>Early steps in the European eel (Anguilla anguilla)-Vibrio vulnificus interaction in the gills: Role of the RtxA13 toxin.</title>
        <authorList>
            <person name="Callol A."/>
            <person name="Pajuelo D."/>
            <person name="Ebbesson L."/>
            <person name="Teles M."/>
            <person name="MacKenzie S."/>
            <person name="Amaro C."/>
        </authorList>
    </citation>
    <scope>NUCLEOTIDE SEQUENCE</scope>
</reference>
<dbReference type="GO" id="GO:0000981">
    <property type="term" value="F:DNA-binding transcription factor activity, RNA polymerase II-specific"/>
    <property type="evidence" value="ECO:0007669"/>
    <property type="project" value="TreeGrafter"/>
</dbReference>
<dbReference type="InterPro" id="IPR001487">
    <property type="entry name" value="Bromodomain"/>
</dbReference>
<dbReference type="EMBL" id="GBXM01014054">
    <property type="protein sequence ID" value="JAH94523.1"/>
    <property type="molecule type" value="Transcribed_RNA"/>
</dbReference>